<evidence type="ECO:0000313" key="2">
    <source>
        <dbReference type="EMBL" id="OZT76731.1"/>
    </source>
</evidence>
<name>A0A265E569_9STAP</name>
<dbReference type="Pfam" id="PF07883">
    <property type="entry name" value="Cupin_2"/>
    <property type="match status" value="1"/>
</dbReference>
<protein>
    <submittedName>
        <fullName evidence="2">Cupin</fullName>
    </submittedName>
</protein>
<proteinExistence type="predicted"/>
<gene>
    <name evidence="2" type="ORF">CFN03_09720</name>
</gene>
<reference evidence="2 3" key="1">
    <citation type="submission" date="2017-07" db="EMBL/GenBank/DDBJ databases">
        <title>Shotgun whole genome sequences of three halophilic bacterial isolates.</title>
        <authorList>
            <person name="Pozzo T."/>
            <person name="Higdon S.M."/>
            <person name="Quillaguaman J."/>
        </authorList>
    </citation>
    <scope>NUCLEOTIDE SEQUENCE [LARGE SCALE GENOMIC DNA]</scope>
    <source>
        <strain evidence="2 3">BU-1</strain>
    </source>
</reference>
<organism evidence="2 3">
    <name type="scientific">Salinicoccus roseus</name>
    <dbReference type="NCBI Taxonomy" id="45670"/>
    <lineage>
        <taxon>Bacteria</taxon>
        <taxon>Bacillati</taxon>
        <taxon>Bacillota</taxon>
        <taxon>Bacilli</taxon>
        <taxon>Bacillales</taxon>
        <taxon>Staphylococcaceae</taxon>
        <taxon>Salinicoccus</taxon>
    </lineage>
</organism>
<dbReference type="EMBL" id="NPEZ01000004">
    <property type="protein sequence ID" value="OZT76731.1"/>
    <property type="molecule type" value="Genomic_DNA"/>
</dbReference>
<evidence type="ECO:0000259" key="1">
    <source>
        <dbReference type="Pfam" id="PF07883"/>
    </source>
</evidence>
<dbReference type="Proteomes" id="UP000216682">
    <property type="component" value="Unassembled WGS sequence"/>
</dbReference>
<dbReference type="InterPro" id="IPR011051">
    <property type="entry name" value="RmlC_Cupin_sf"/>
</dbReference>
<dbReference type="RefSeq" id="WP_094906853.1">
    <property type="nucleotide sequence ID" value="NZ_NPEZ01000004.1"/>
</dbReference>
<dbReference type="InterPro" id="IPR014710">
    <property type="entry name" value="RmlC-like_jellyroll"/>
</dbReference>
<comment type="caution">
    <text evidence="2">The sequence shown here is derived from an EMBL/GenBank/DDBJ whole genome shotgun (WGS) entry which is preliminary data.</text>
</comment>
<feature type="domain" description="Cupin type-2" evidence="1">
    <location>
        <begin position="40"/>
        <end position="96"/>
    </location>
</feature>
<evidence type="ECO:0000313" key="3">
    <source>
        <dbReference type="Proteomes" id="UP000216682"/>
    </source>
</evidence>
<sequence length="120" mass="13366">MKIYSFIKSEGEKISDFNSNFSLSKILKTKEMAQIGCFYLEENGVIGSHKASVPQILLVVSGEGFVHSSTTKRVPVETGDAVFWNKGEEHETFTKTGMTAIVIESPTIEPDDYMSLKRNI</sequence>
<dbReference type="Gene3D" id="2.60.120.10">
    <property type="entry name" value="Jelly Rolls"/>
    <property type="match status" value="1"/>
</dbReference>
<dbReference type="SUPFAM" id="SSF51182">
    <property type="entry name" value="RmlC-like cupins"/>
    <property type="match status" value="1"/>
</dbReference>
<accession>A0A265E569</accession>
<dbReference type="CDD" id="cd02208">
    <property type="entry name" value="cupin_RmlC-like"/>
    <property type="match status" value="1"/>
</dbReference>
<dbReference type="InterPro" id="IPR013096">
    <property type="entry name" value="Cupin_2"/>
</dbReference>
<dbReference type="AlphaFoldDB" id="A0A265E569"/>